<feature type="compositionally biased region" description="Polar residues" evidence="1">
    <location>
        <begin position="1147"/>
        <end position="1161"/>
    </location>
</feature>
<name>A0ABN9WJ72_9DINO</name>
<organism evidence="2 3">
    <name type="scientific">Prorocentrum cordatum</name>
    <dbReference type="NCBI Taxonomy" id="2364126"/>
    <lineage>
        <taxon>Eukaryota</taxon>
        <taxon>Sar</taxon>
        <taxon>Alveolata</taxon>
        <taxon>Dinophyceae</taxon>
        <taxon>Prorocentrales</taxon>
        <taxon>Prorocentraceae</taxon>
        <taxon>Prorocentrum</taxon>
    </lineage>
</organism>
<evidence type="ECO:0000313" key="2">
    <source>
        <dbReference type="EMBL" id="CAK0886560.1"/>
    </source>
</evidence>
<reference evidence="2" key="1">
    <citation type="submission" date="2023-10" db="EMBL/GenBank/DDBJ databases">
        <authorList>
            <person name="Chen Y."/>
            <person name="Shah S."/>
            <person name="Dougan E. K."/>
            <person name="Thang M."/>
            <person name="Chan C."/>
        </authorList>
    </citation>
    <scope>NUCLEOTIDE SEQUENCE [LARGE SCALE GENOMIC DNA]</scope>
</reference>
<dbReference type="EMBL" id="CAUYUJ010018819">
    <property type="protein sequence ID" value="CAK0886560.1"/>
    <property type="molecule type" value="Genomic_DNA"/>
</dbReference>
<protein>
    <submittedName>
        <fullName evidence="2">Uncharacterized protein</fullName>
    </submittedName>
</protein>
<keyword evidence="3" id="KW-1185">Reference proteome</keyword>
<feature type="region of interest" description="Disordered" evidence="1">
    <location>
        <begin position="1140"/>
        <end position="1161"/>
    </location>
</feature>
<comment type="caution">
    <text evidence="2">The sequence shown here is derived from an EMBL/GenBank/DDBJ whole genome shotgun (WGS) entry which is preliminary data.</text>
</comment>
<evidence type="ECO:0000313" key="3">
    <source>
        <dbReference type="Proteomes" id="UP001189429"/>
    </source>
</evidence>
<accession>A0ABN9WJ72</accession>
<evidence type="ECO:0000256" key="1">
    <source>
        <dbReference type="SAM" id="MobiDB-lite"/>
    </source>
</evidence>
<sequence>EKFCKWCGQSSLDVEWTRGGQGCTRRKCQSYLQWNCSDKDDKAKLEKKIETGGAEAQKEFREERGGNSCEDGSRRPKRPRKSISTKNVLKMEGKMKCGVFWPKHIYEKHFSKKLPPSAETSYKHGHAELKGIVLSSSIPFVDGCIELSSTSAQEVHVHTELPANDPDSAFKKVANKLKPTITECNDSSKAAGDANGNYLNVKLSSGKRRKRGEDSDDEDYDPYDALFGPILSGKSSKGQAGQGNVGGEGGDRKKRADAEQLAKTVLLESQGVITRLEDEQMVHGVTTANVITIKKKLNAALGPDKIKILTAGSEELITGASGTVDNIDRLLGELNDVNSKIDAAAPLVAKLQSKGEELGEDGESLLEAMSSARSSGLRVPESLTFSVLNRGLSKAAGDKDYERAAAVVQWGSSGASGAGAGVSLQVQVQDPLKAAVIQEKLIMRQLLDTVRTTDTGKPDSVEAMMKTLQGLSTVKIIEDVQDTSTFKPQLDDMAKMLRCMPVFSDSLEVGARSAALTEAAAAKTKISEDRNHRFHKIFFFLPAGRHITARIDEQVLQSKQDIQTSQNLDKLVTSITNVPLFTPKEDADLRSPITIDNRKNLKTFCINVLELDGKLSEEYKQVNATKMKQVFDHRDAIVESIVAYCRSRQKLALEDAVKRVNQVLRLTDGLNGNVDGEIATQIVELFERALSEFAPLKQLGISDIFGTEKTKQIDEVFQAGKVAVQHIKEMIPSIVEVSKKKSPLDVRTSQLKGLAEWFVQLGPTGSRVASWSGTETYKFEKWLKTEVTRVLIAKVVQTITPFQSFAKRVAEWLDKTAEQQGGVDPTEAILQDSTAFAKEIFVKDQVGEVTELASLARLDVHFDKYAKWLGVGFNCSTAPVTIRAGLLILSQPILHVGQRVVRSEELSKTFAQAELAAKGDPHIKAIQEVHSSVQFVVLAERMVNSVKSSEGLGPGVLERALSILKVSRERFQAAVSAIIDSAIKAGDKLIVDLKQLKATEALSKLCNLSAEGDFTTERIQVIMDIVKNDDSVKFYRTFKKSQKAKICLDNIRNNSITVKDVMGIELAVTKLNTCIDTYSDEEYADYNNMMGILLCSQTIWRDLQPGESRDALADQCAKTVQDLTIPAPLAIALKQLATKGAKDETGSDQPSQPAPSDQGSV</sequence>
<feature type="region of interest" description="Disordered" evidence="1">
    <location>
        <begin position="50"/>
        <end position="85"/>
    </location>
</feature>
<feature type="region of interest" description="Disordered" evidence="1">
    <location>
        <begin position="230"/>
        <end position="257"/>
    </location>
</feature>
<feature type="non-terminal residue" evidence="2">
    <location>
        <position position="1"/>
    </location>
</feature>
<gene>
    <name evidence="2" type="ORF">PCOR1329_LOCUS67876</name>
</gene>
<feature type="compositionally biased region" description="Basic and acidic residues" evidence="1">
    <location>
        <begin position="50"/>
        <end position="65"/>
    </location>
</feature>
<dbReference type="Proteomes" id="UP001189429">
    <property type="component" value="Unassembled WGS sequence"/>
</dbReference>
<proteinExistence type="predicted"/>